<dbReference type="SUPFAM" id="SSF160755">
    <property type="entry name" value="YugN-like"/>
    <property type="match status" value="1"/>
</dbReference>
<evidence type="ECO:0000313" key="1">
    <source>
        <dbReference type="EMBL" id="VDC29872.1"/>
    </source>
</evidence>
<gene>
    <name evidence="1" type="ORF">FILTAD_02424</name>
</gene>
<dbReference type="Gene3D" id="3.30.310.100">
    <property type="entry name" value="YugN-like"/>
    <property type="match status" value="1"/>
</dbReference>
<sequence length="121" mass="13937">MYIENTGIENIVADLSVLDEIMSKHDLIRAGQWDYERVTYDKKYVIKEGTYYLRVFGFTPDGDVDTRDAIMHLKKPALGKHYYPHGVEYGEDEIFPESLVKDCVATLKAVQAEVQPHNLKK</sequence>
<dbReference type="OrthoDB" id="2679642at2"/>
<reference evidence="1 2" key="1">
    <citation type="submission" date="2018-11" db="EMBL/GenBank/DDBJ databases">
        <authorList>
            <person name="Criscuolo A."/>
        </authorList>
    </citation>
    <scope>NUCLEOTIDE SEQUENCE [LARGE SCALE GENOMIC DNA]</scope>
    <source>
        <strain evidence="1">ATB-66</strain>
    </source>
</reference>
<proteinExistence type="predicted"/>
<dbReference type="InterPro" id="IPR014967">
    <property type="entry name" value="Uncharacterised_YugN-like"/>
</dbReference>
<protein>
    <submittedName>
        <fullName evidence="1">YugN-like family protein</fullName>
    </submittedName>
</protein>
<dbReference type="Proteomes" id="UP000270468">
    <property type="component" value="Unassembled WGS sequence"/>
</dbReference>
<dbReference type="Pfam" id="PF08868">
    <property type="entry name" value="YugN"/>
    <property type="match status" value="1"/>
</dbReference>
<name>A0A3P5XG75_9BACL</name>
<accession>A0A3P5XG75</accession>
<organism evidence="1 2">
    <name type="scientific">Filibacter tadaridae</name>
    <dbReference type="NCBI Taxonomy" id="2483811"/>
    <lineage>
        <taxon>Bacteria</taxon>
        <taxon>Bacillati</taxon>
        <taxon>Bacillota</taxon>
        <taxon>Bacilli</taxon>
        <taxon>Bacillales</taxon>
        <taxon>Caryophanaceae</taxon>
        <taxon>Filibacter</taxon>
    </lineage>
</organism>
<dbReference type="RefSeq" id="WP_124071045.1">
    <property type="nucleotide sequence ID" value="NZ_CBCRXF010000001.1"/>
</dbReference>
<dbReference type="EMBL" id="UXAV01000042">
    <property type="protein sequence ID" value="VDC29872.1"/>
    <property type="molecule type" value="Genomic_DNA"/>
</dbReference>
<dbReference type="InterPro" id="IPR036491">
    <property type="entry name" value="YugN-like_sf"/>
</dbReference>
<dbReference type="AlphaFoldDB" id="A0A3P5XG75"/>
<keyword evidence="2" id="KW-1185">Reference proteome</keyword>
<evidence type="ECO:0000313" key="2">
    <source>
        <dbReference type="Proteomes" id="UP000270468"/>
    </source>
</evidence>